<dbReference type="SUPFAM" id="SSF52540">
    <property type="entry name" value="P-loop containing nucleoside triphosphate hydrolases"/>
    <property type="match status" value="1"/>
</dbReference>
<accession>A0A2G2YP40</accession>
<organism evidence="3 4">
    <name type="scientific">Capsicum annuum</name>
    <name type="common">Capsicum pepper</name>
    <dbReference type="NCBI Taxonomy" id="4072"/>
    <lineage>
        <taxon>Eukaryota</taxon>
        <taxon>Viridiplantae</taxon>
        <taxon>Streptophyta</taxon>
        <taxon>Embryophyta</taxon>
        <taxon>Tracheophyta</taxon>
        <taxon>Spermatophyta</taxon>
        <taxon>Magnoliopsida</taxon>
        <taxon>eudicotyledons</taxon>
        <taxon>Gunneridae</taxon>
        <taxon>Pentapetalae</taxon>
        <taxon>asterids</taxon>
        <taxon>lamiids</taxon>
        <taxon>Solanales</taxon>
        <taxon>Solanaceae</taxon>
        <taxon>Solanoideae</taxon>
        <taxon>Capsiceae</taxon>
        <taxon>Capsicum</taxon>
    </lineage>
</organism>
<dbReference type="EMBL" id="AYRZ02000010">
    <property type="protein sequence ID" value="PHT71513.1"/>
    <property type="molecule type" value="Genomic_DNA"/>
</dbReference>
<proteinExistence type="predicted"/>
<dbReference type="Gene3D" id="3.40.50.300">
    <property type="entry name" value="P-loop containing nucleotide triphosphate hydrolases"/>
    <property type="match status" value="1"/>
</dbReference>
<dbReference type="PANTHER" id="PTHR33463:SF198">
    <property type="entry name" value="RPP4C3"/>
    <property type="match status" value="1"/>
</dbReference>
<reference evidence="3 4" key="1">
    <citation type="journal article" date="2014" name="Nat. Genet.">
        <title>Genome sequence of the hot pepper provides insights into the evolution of pungency in Capsicum species.</title>
        <authorList>
            <person name="Kim S."/>
            <person name="Park M."/>
            <person name="Yeom S.I."/>
            <person name="Kim Y.M."/>
            <person name="Lee J.M."/>
            <person name="Lee H.A."/>
            <person name="Seo E."/>
            <person name="Choi J."/>
            <person name="Cheong K."/>
            <person name="Kim K.T."/>
            <person name="Jung K."/>
            <person name="Lee G.W."/>
            <person name="Oh S.K."/>
            <person name="Bae C."/>
            <person name="Kim S.B."/>
            <person name="Lee H.Y."/>
            <person name="Kim S.Y."/>
            <person name="Kim M.S."/>
            <person name="Kang B.C."/>
            <person name="Jo Y.D."/>
            <person name="Yang H.B."/>
            <person name="Jeong H.J."/>
            <person name="Kang W.H."/>
            <person name="Kwon J.K."/>
            <person name="Shin C."/>
            <person name="Lim J.Y."/>
            <person name="Park J.H."/>
            <person name="Huh J.H."/>
            <person name="Kim J.S."/>
            <person name="Kim B.D."/>
            <person name="Cohen O."/>
            <person name="Paran I."/>
            <person name="Suh M.C."/>
            <person name="Lee S.B."/>
            <person name="Kim Y.K."/>
            <person name="Shin Y."/>
            <person name="Noh S.J."/>
            <person name="Park J."/>
            <person name="Seo Y.S."/>
            <person name="Kwon S.Y."/>
            <person name="Kim H.A."/>
            <person name="Park J.M."/>
            <person name="Kim H.J."/>
            <person name="Choi S.B."/>
            <person name="Bosland P.W."/>
            <person name="Reeves G."/>
            <person name="Jo S.H."/>
            <person name="Lee B.W."/>
            <person name="Cho H.T."/>
            <person name="Choi H.S."/>
            <person name="Lee M.S."/>
            <person name="Yu Y."/>
            <person name="Do Choi Y."/>
            <person name="Park B.S."/>
            <person name="van Deynze A."/>
            <person name="Ashrafi H."/>
            <person name="Hill T."/>
            <person name="Kim W.T."/>
            <person name="Pai H.S."/>
            <person name="Ahn H.K."/>
            <person name="Yeam I."/>
            <person name="Giovannoni J.J."/>
            <person name="Rose J.K."/>
            <person name="Sorensen I."/>
            <person name="Lee S.J."/>
            <person name="Kim R.W."/>
            <person name="Choi I.Y."/>
            <person name="Choi B.S."/>
            <person name="Lim J.S."/>
            <person name="Lee Y.H."/>
            <person name="Choi D."/>
        </authorList>
    </citation>
    <scope>NUCLEOTIDE SEQUENCE [LARGE SCALE GENOMIC DNA]</scope>
    <source>
        <strain evidence="4">cv. CM334</strain>
    </source>
</reference>
<dbReference type="InterPro" id="IPR002182">
    <property type="entry name" value="NB-ARC"/>
</dbReference>
<dbReference type="Pfam" id="PF00931">
    <property type="entry name" value="NB-ARC"/>
    <property type="match status" value="1"/>
</dbReference>
<evidence type="ECO:0000313" key="3">
    <source>
        <dbReference type="EMBL" id="PHT71513.1"/>
    </source>
</evidence>
<keyword evidence="4" id="KW-1185">Reference proteome</keyword>
<evidence type="ECO:0000313" key="4">
    <source>
        <dbReference type="Proteomes" id="UP000222542"/>
    </source>
</evidence>
<protein>
    <recommendedName>
        <fullName evidence="2">NB-ARC domain-containing protein</fullName>
    </recommendedName>
</protein>
<feature type="domain" description="NB-ARC" evidence="2">
    <location>
        <begin position="163"/>
        <end position="274"/>
    </location>
</feature>
<dbReference type="STRING" id="4072.A0A2G2YP40"/>
<dbReference type="PANTHER" id="PTHR33463">
    <property type="entry name" value="NB-ARC DOMAIN-CONTAINING PROTEIN-RELATED"/>
    <property type="match status" value="1"/>
</dbReference>
<keyword evidence="1" id="KW-0611">Plant defense</keyword>
<dbReference type="OMA" id="AIGIHEE"/>
<dbReference type="Gramene" id="PHT71513">
    <property type="protein sequence ID" value="PHT71513"/>
    <property type="gene ID" value="T459_26617"/>
</dbReference>
<evidence type="ECO:0000256" key="1">
    <source>
        <dbReference type="ARBA" id="ARBA00022821"/>
    </source>
</evidence>
<evidence type="ECO:0000259" key="2">
    <source>
        <dbReference type="Pfam" id="PF00931"/>
    </source>
</evidence>
<name>A0A2G2YP40_CAPAN</name>
<dbReference type="GO" id="GO:0043531">
    <property type="term" value="F:ADP binding"/>
    <property type="evidence" value="ECO:0007669"/>
    <property type="project" value="InterPro"/>
</dbReference>
<dbReference type="InterPro" id="IPR027417">
    <property type="entry name" value="P-loop_NTPase"/>
</dbReference>
<reference evidence="3 4" key="2">
    <citation type="journal article" date="2017" name="Genome Biol.">
        <title>New reference genome sequences of hot pepper reveal the massive evolution of plant disease-resistance genes by retroduplication.</title>
        <authorList>
            <person name="Kim S."/>
            <person name="Park J."/>
            <person name="Yeom S.I."/>
            <person name="Kim Y.M."/>
            <person name="Seo E."/>
            <person name="Kim K.T."/>
            <person name="Kim M.S."/>
            <person name="Lee J.M."/>
            <person name="Cheong K."/>
            <person name="Shin H.S."/>
            <person name="Kim S.B."/>
            <person name="Han K."/>
            <person name="Lee J."/>
            <person name="Park M."/>
            <person name="Lee H.A."/>
            <person name="Lee H.Y."/>
            <person name="Lee Y."/>
            <person name="Oh S."/>
            <person name="Lee J.H."/>
            <person name="Choi E."/>
            <person name="Choi E."/>
            <person name="Lee S.E."/>
            <person name="Jeon J."/>
            <person name="Kim H."/>
            <person name="Choi G."/>
            <person name="Song H."/>
            <person name="Lee J."/>
            <person name="Lee S.C."/>
            <person name="Kwon J.K."/>
            <person name="Lee H.Y."/>
            <person name="Koo N."/>
            <person name="Hong Y."/>
            <person name="Kim R.W."/>
            <person name="Kang W.H."/>
            <person name="Huh J.H."/>
            <person name="Kang B.C."/>
            <person name="Yang T.J."/>
            <person name="Lee Y.H."/>
            <person name="Bennetzen J.L."/>
            <person name="Choi D."/>
        </authorList>
    </citation>
    <scope>NUCLEOTIDE SEQUENCE [LARGE SCALE GENOMIC DNA]</scope>
    <source>
        <strain evidence="4">cv. CM334</strain>
    </source>
</reference>
<dbReference type="Proteomes" id="UP000222542">
    <property type="component" value="Unassembled WGS sequence"/>
</dbReference>
<gene>
    <name evidence="3" type="ORF">T459_26617</name>
</gene>
<dbReference type="PRINTS" id="PR00364">
    <property type="entry name" value="DISEASERSIST"/>
</dbReference>
<dbReference type="InterPro" id="IPR050905">
    <property type="entry name" value="Plant_NBS-LRR"/>
</dbReference>
<sequence>MEFLSMLVGKVTDYLMKPMEQGIGYLFYYKSNIRSVENESEKLENIRRGVQPGVEAARRNLQVISPNVEAWLTSVDTTIADAEGVMQGRAKVERGCFYGWCPNLKSRYTLSRRAKKIEQAMIDLHTKGKDYAAFCYPAPPAVEIEAIHSSSDEEIDSRKLKEDEVMEALRNERVNIVGICGMGGVGKTTMVEKIRRRVRQEKLFNDVVMVTVSQQLNLKKIQGEIARGVGLTLEGDDLLRRGDRLRSRLMSKDSHVLVILDDVWEVVDLKRLGFPDVTTTTIGAKLH</sequence>
<dbReference type="AlphaFoldDB" id="A0A2G2YP40"/>
<comment type="caution">
    <text evidence="3">The sequence shown here is derived from an EMBL/GenBank/DDBJ whole genome shotgun (WGS) entry which is preliminary data.</text>
</comment>